<accession>A0A3N4L592</accession>
<proteinExistence type="predicted"/>
<sequence length="300" mass="33203">MCLISLLTLTSLPYSALRVDTYQGLRSRTQEVRRRSYDNGITHVAGATCVMLGHVFTSYIQLLGYDNGITHVAGATCVMLGHVFTSYIQLLGYDNGITHVAGATCVMLGHVFTSYIQLLGYDNGITHVAGATCVMLGHVFTSYIQLLGYDNGITHVAGATCVMLGHVFTSYIQLLGLFATCYLPGHARSILTDFMALTGYDNGITHVAPATCVMLGLYFLPDLLPLVSCSLRAFISTPYSRDFYQQEYVFFLTIRPDGIEEKKNVNYIYEAILIPVVHDILGPEKYRVVLRSIVLWIRIL</sequence>
<organism evidence="1 2">
    <name type="scientific">Terfezia boudieri ATCC MYA-4762</name>
    <dbReference type="NCBI Taxonomy" id="1051890"/>
    <lineage>
        <taxon>Eukaryota</taxon>
        <taxon>Fungi</taxon>
        <taxon>Dikarya</taxon>
        <taxon>Ascomycota</taxon>
        <taxon>Pezizomycotina</taxon>
        <taxon>Pezizomycetes</taxon>
        <taxon>Pezizales</taxon>
        <taxon>Pezizaceae</taxon>
        <taxon>Terfezia</taxon>
    </lineage>
</organism>
<reference evidence="1 2" key="1">
    <citation type="journal article" date="2018" name="Nat. Ecol. Evol.">
        <title>Pezizomycetes genomes reveal the molecular basis of ectomycorrhizal truffle lifestyle.</title>
        <authorList>
            <person name="Murat C."/>
            <person name="Payen T."/>
            <person name="Noel B."/>
            <person name="Kuo A."/>
            <person name="Morin E."/>
            <person name="Chen J."/>
            <person name="Kohler A."/>
            <person name="Krizsan K."/>
            <person name="Balestrini R."/>
            <person name="Da Silva C."/>
            <person name="Montanini B."/>
            <person name="Hainaut M."/>
            <person name="Levati E."/>
            <person name="Barry K.W."/>
            <person name="Belfiori B."/>
            <person name="Cichocki N."/>
            <person name="Clum A."/>
            <person name="Dockter R.B."/>
            <person name="Fauchery L."/>
            <person name="Guy J."/>
            <person name="Iotti M."/>
            <person name="Le Tacon F."/>
            <person name="Lindquist E.A."/>
            <person name="Lipzen A."/>
            <person name="Malagnac F."/>
            <person name="Mello A."/>
            <person name="Molinier V."/>
            <person name="Miyauchi S."/>
            <person name="Poulain J."/>
            <person name="Riccioni C."/>
            <person name="Rubini A."/>
            <person name="Sitrit Y."/>
            <person name="Splivallo R."/>
            <person name="Traeger S."/>
            <person name="Wang M."/>
            <person name="Zifcakova L."/>
            <person name="Wipf D."/>
            <person name="Zambonelli A."/>
            <person name="Paolocci F."/>
            <person name="Nowrousian M."/>
            <person name="Ottonello S."/>
            <person name="Baldrian P."/>
            <person name="Spatafora J.W."/>
            <person name="Henrissat B."/>
            <person name="Nagy L.G."/>
            <person name="Aury J.M."/>
            <person name="Wincker P."/>
            <person name="Grigoriev I.V."/>
            <person name="Bonfante P."/>
            <person name="Martin F.M."/>
        </authorList>
    </citation>
    <scope>NUCLEOTIDE SEQUENCE [LARGE SCALE GENOMIC DNA]</scope>
    <source>
        <strain evidence="1 2">ATCC MYA-4762</strain>
    </source>
</reference>
<dbReference type="InParanoid" id="A0A3N4L592"/>
<dbReference type="AlphaFoldDB" id="A0A3N4L592"/>
<name>A0A3N4L592_9PEZI</name>
<dbReference type="Proteomes" id="UP000267821">
    <property type="component" value="Unassembled WGS sequence"/>
</dbReference>
<gene>
    <name evidence="1" type="ORF">L211DRAFT_880687</name>
</gene>
<dbReference type="STRING" id="1051890.A0A3N4L592"/>
<keyword evidence="2" id="KW-1185">Reference proteome</keyword>
<protein>
    <submittedName>
        <fullName evidence="1">Uncharacterized protein</fullName>
    </submittedName>
</protein>
<evidence type="ECO:0000313" key="2">
    <source>
        <dbReference type="Proteomes" id="UP000267821"/>
    </source>
</evidence>
<dbReference type="EMBL" id="ML121712">
    <property type="protein sequence ID" value="RPB18060.1"/>
    <property type="molecule type" value="Genomic_DNA"/>
</dbReference>
<evidence type="ECO:0000313" key="1">
    <source>
        <dbReference type="EMBL" id="RPB18060.1"/>
    </source>
</evidence>